<proteinExistence type="predicted"/>
<keyword evidence="2" id="KW-0472">Membrane</keyword>
<comment type="caution">
    <text evidence="3">The sequence shown here is derived from an EMBL/GenBank/DDBJ whole genome shotgun (WGS) entry which is preliminary data.</text>
</comment>
<dbReference type="AlphaFoldDB" id="A0A4Y2E748"/>
<evidence type="ECO:0000313" key="3">
    <source>
        <dbReference type="EMBL" id="GBM24992.1"/>
    </source>
</evidence>
<evidence type="ECO:0000256" key="2">
    <source>
        <dbReference type="SAM" id="Phobius"/>
    </source>
</evidence>
<evidence type="ECO:0000256" key="1">
    <source>
        <dbReference type="SAM" id="MobiDB-lite"/>
    </source>
</evidence>
<gene>
    <name evidence="3" type="ORF">AVEN_50336_1</name>
</gene>
<keyword evidence="2" id="KW-0812">Transmembrane</keyword>
<feature type="transmembrane region" description="Helical" evidence="2">
    <location>
        <begin position="31"/>
        <end position="53"/>
    </location>
</feature>
<keyword evidence="4" id="KW-1185">Reference proteome</keyword>
<organism evidence="3 4">
    <name type="scientific">Araneus ventricosus</name>
    <name type="common">Orbweaver spider</name>
    <name type="synonym">Epeira ventricosa</name>
    <dbReference type="NCBI Taxonomy" id="182803"/>
    <lineage>
        <taxon>Eukaryota</taxon>
        <taxon>Metazoa</taxon>
        <taxon>Ecdysozoa</taxon>
        <taxon>Arthropoda</taxon>
        <taxon>Chelicerata</taxon>
        <taxon>Arachnida</taxon>
        <taxon>Araneae</taxon>
        <taxon>Araneomorphae</taxon>
        <taxon>Entelegynae</taxon>
        <taxon>Araneoidea</taxon>
        <taxon>Araneidae</taxon>
        <taxon>Araneus</taxon>
    </lineage>
</organism>
<accession>A0A4Y2E748</accession>
<feature type="region of interest" description="Disordered" evidence="1">
    <location>
        <begin position="57"/>
        <end position="86"/>
    </location>
</feature>
<dbReference type="Proteomes" id="UP000499080">
    <property type="component" value="Unassembled WGS sequence"/>
</dbReference>
<protein>
    <submittedName>
        <fullName evidence="3">Uncharacterized protein</fullName>
    </submittedName>
</protein>
<evidence type="ECO:0000313" key="4">
    <source>
        <dbReference type="Proteomes" id="UP000499080"/>
    </source>
</evidence>
<keyword evidence="2" id="KW-1133">Transmembrane helix</keyword>
<name>A0A4Y2E748_ARAVE</name>
<dbReference type="EMBL" id="BGPR01000530">
    <property type="protein sequence ID" value="GBM24992.1"/>
    <property type="molecule type" value="Genomic_DNA"/>
</dbReference>
<reference evidence="3 4" key="1">
    <citation type="journal article" date="2019" name="Sci. Rep.">
        <title>Orb-weaving spider Araneus ventricosus genome elucidates the spidroin gene catalogue.</title>
        <authorList>
            <person name="Kono N."/>
            <person name="Nakamura H."/>
            <person name="Ohtoshi R."/>
            <person name="Moran D.A.P."/>
            <person name="Shinohara A."/>
            <person name="Yoshida Y."/>
            <person name="Fujiwara M."/>
            <person name="Mori M."/>
            <person name="Tomita M."/>
            <person name="Arakawa K."/>
        </authorList>
    </citation>
    <scope>NUCLEOTIDE SEQUENCE [LARGE SCALE GENOMIC DNA]</scope>
</reference>
<sequence>MAEVTNMNLKKKVFKFYPLVQVLTSSIKKKLINLMCPLAMIVYCSWLAVRFFLEGNTPERPPARKSTRHKLELSQISTPGDLGRFD</sequence>